<keyword evidence="3" id="KW-1185">Reference proteome</keyword>
<dbReference type="SMART" id="SM00471">
    <property type="entry name" value="HDc"/>
    <property type="match status" value="1"/>
</dbReference>
<dbReference type="GO" id="GO:0008893">
    <property type="term" value="F:guanosine-3',5'-bis(diphosphate) 3'-diphosphatase activity"/>
    <property type="evidence" value="ECO:0007669"/>
    <property type="project" value="TreeGrafter"/>
</dbReference>
<name>A0A1T5EQ03_9BACT</name>
<gene>
    <name evidence="2" type="ORF">SAMN05660293_02674</name>
</gene>
<dbReference type="AlphaFoldDB" id="A0A1T5EQ03"/>
<dbReference type="PANTHER" id="PTHR46246">
    <property type="entry name" value="GUANOSINE-3',5'-BIS(DIPHOSPHATE) 3'-PYROPHOSPHOHYDROLASE MESH1"/>
    <property type="match status" value="1"/>
</dbReference>
<dbReference type="STRING" id="651661.SAMN05660293_02674"/>
<dbReference type="InterPro" id="IPR052194">
    <property type="entry name" value="MESH1"/>
</dbReference>
<reference evidence="3" key="1">
    <citation type="submission" date="2017-02" db="EMBL/GenBank/DDBJ databases">
        <authorList>
            <person name="Varghese N."/>
            <person name="Submissions S."/>
        </authorList>
    </citation>
    <scope>NUCLEOTIDE SEQUENCE [LARGE SCALE GENOMIC DNA]</scope>
    <source>
        <strain evidence="3">DSM 22270</strain>
    </source>
</reference>
<dbReference type="InterPro" id="IPR003607">
    <property type="entry name" value="HD/PDEase_dom"/>
</dbReference>
<dbReference type="PANTHER" id="PTHR46246:SF1">
    <property type="entry name" value="GUANOSINE-3',5'-BIS(DIPHOSPHATE) 3'-PYROPHOSPHOHYDROLASE MESH1"/>
    <property type="match status" value="1"/>
</dbReference>
<evidence type="ECO:0000313" key="3">
    <source>
        <dbReference type="Proteomes" id="UP000190897"/>
    </source>
</evidence>
<sequence length="187" mass="21603">MTNELLTKVYDFAAKAHEGQTRKYAYEDYIRHPERVMHTCAQFTSDHRLLASALLHDVLEDTEVSEAELGNFLQMVMDQSDAKQTLQYVKELTDVYIKKDYPNWNRRTRKARELERLTGISANAQTVKYADIIDNSADVAENDKNFAAVLLKEYQQILRNLTKGNPTLLSRAHEAIIDARKRLKSQI</sequence>
<organism evidence="2 3">
    <name type="scientific">Dyadobacter psychrophilus</name>
    <dbReference type="NCBI Taxonomy" id="651661"/>
    <lineage>
        <taxon>Bacteria</taxon>
        <taxon>Pseudomonadati</taxon>
        <taxon>Bacteroidota</taxon>
        <taxon>Cytophagia</taxon>
        <taxon>Cytophagales</taxon>
        <taxon>Spirosomataceae</taxon>
        <taxon>Dyadobacter</taxon>
    </lineage>
</organism>
<protein>
    <submittedName>
        <fullName evidence="2">HD domain-containing protein</fullName>
    </submittedName>
</protein>
<accession>A0A1T5EQ03</accession>
<dbReference type="SUPFAM" id="SSF109604">
    <property type="entry name" value="HD-domain/PDEase-like"/>
    <property type="match status" value="1"/>
</dbReference>
<dbReference type="Pfam" id="PF13328">
    <property type="entry name" value="HD_4"/>
    <property type="match status" value="1"/>
</dbReference>
<dbReference type="OrthoDB" id="9802385at2"/>
<evidence type="ECO:0000259" key="1">
    <source>
        <dbReference type="SMART" id="SM00471"/>
    </source>
</evidence>
<evidence type="ECO:0000313" key="2">
    <source>
        <dbReference type="EMBL" id="SKB85995.1"/>
    </source>
</evidence>
<dbReference type="Gene3D" id="1.10.3210.10">
    <property type="entry name" value="Hypothetical protein af1432"/>
    <property type="match status" value="1"/>
</dbReference>
<proteinExistence type="predicted"/>
<dbReference type="RefSeq" id="WP_082215128.1">
    <property type="nucleotide sequence ID" value="NZ_FUZA01000002.1"/>
</dbReference>
<feature type="domain" description="HD/PDEase" evidence="1">
    <location>
        <begin position="25"/>
        <end position="145"/>
    </location>
</feature>
<dbReference type="EMBL" id="FUZA01000002">
    <property type="protein sequence ID" value="SKB85995.1"/>
    <property type="molecule type" value="Genomic_DNA"/>
</dbReference>
<dbReference type="Proteomes" id="UP000190897">
    <property type="component" value="Unassembled WGS sequence"/>
</dbReference>